<dbReference type="EMBL" id="GBRH01169497">
    <property type="protein sequence ID" value="JAE28399.1"/>
    <property type="molecule type" value="Transcribed_RNA"/>
</dbReference>
<reference evidence="1" key="2">
    <citation type="journal article" date="2015" name="Data Brief">
        <title>Shoot transcriptome of the giant reed, Arundo donax.</title>
        <authorList>
            <person name="Barrero R.A."/>
            <person name="Guerrero F.D."/>
            <person name="Moolhuijzen P."/>
            <person name="Goolsby J.A."/>
            <person name="Tidwell J."/>
            <person name="Bellgard S.E."/>
            <person name="Bellgard M.I."/>
        </authorList>
    </citation>
    <scope>NUCLEOTIDE SEQUENCE</scope>
    <source>
        <tissue evidence="1">Shoot tissue taken approximately 20 cm above the soil surface</tissue>
    </source>
</reference>
<evidence type="ECO:0000313" key="1">
    <source>
        <dbReference type="EMBL" id="JAE28399.1"/>
    </source>
</evidence>
<dbReference type="AlphaFoldDB" id="A0A0A9GXX9"/>
<organism evidence="1">
    <name type="scientific">Arundo donax</name>
    <name type="common">Giant reed</name>
    <name type="synonym">Donax arundinaceus</name>
    <dbReference type="NCBI Taxonomy" id="35708"/>
    <lineage>
        <taxon>Eukaryota</taxon>
        <taxon>Viridiplantae</taxon>
        <taxon>Streptophyta</taxon>
        <taxon>Embryophyta</taxon>
        <taxon>Tracheophyta</taxon>
        <taxon>Spermatophyta</taxon>
        <taxon>Magnoliopsida</taxon>
        <taxon>Liliopsida</taxon>
        <taxon>Poales</taxon>
        <taxon>Poaceae</taxon>
        <taxon>PACMAD clade</taxon>
        <taxon>Arundinoideae</taxon>
        <taxon>Arundineae</taxon>
        <taxon>Arundo</taxon>
    </lineage>
</organism>
<accession>A0A0A9GXX9</accession>
<reference evidence="1" key="1">
    <citation type="submission" date="2014-09" db="EMBL/GenBank/DDBJ databases">
        <authorList>
            <person name="Magalhaes I.L.F."/>
            <person name="Oliveira U."/>
            <person name="Santos F.R."/>
            <person name="Vidigal T.H.D.A."/>
            <person name="Brescovit A.D."/>
            <person name="Santos A.J."/>
        </authorList>
    </citation>
    <scope>NUCLEOTIDE SEQUENCE</scope>
    <source>
        <tissue evidence="1">Shoot tissue taken approximately 20 cm above the soil surface</tissue>
    </source>
</reference>
<sequence>MLYHGTMIHCYPETAVALAHKSFHTF</sequence>
<proteinExistence type="predicted"/>
<protein>
    <submittedName>
        <fullName evidence="1">Uncharacterized protein</fullName>
    </submittedName>
</protein>
<name>A0A0A9GXX9_ARUDO</name>